<dbReference type="Pfam" id="PF01565">
    <property type="entry name" value="FAD_binding_4"/>
    <property type="match status" value="1"/>
</dbReference>
<feature type="active site" evidence="20">
    <location>
        <position position="171"/>
    </location>
</feature>
<reference evidence="23" key="1">
    <citation type="journal article" date="2020" name="Microbiol. Resour. Announc.">
        <title>Draft Genome Sequences of Thiorhodococcus mannitoliphagus and Thiorhodococcus minor, Purple Sulfur Photosynthetic Bacteria in the Gammaproteobacterial Family Chromatiaceae.</title>
        <authorList>
            <person name="Aviles F.A."/>
            <person name="Meyer T.E."/>
            <person name="Kyndt J.A."/>
        </authorList>
    </citation>
    <scope>NUCLEOTIDE SEQUENCE [LARGE SCALE GENOMIC DNA]</scope>
    <source>
        <strain evidence="23">DSM 18266</strain>
    </source>
</reference>
<keyword evidence="15 20" id="KW-0560">Oxidoreductase</keyword>
<evidence type="ECO:0000256" key="20">
    <source>
        <dbReference type="HAMAP-Rule" id="MF_00037"/>
    </source>
</evidence>
<keyword evidence="16 20" id="KW-0131">Cell cycle</keyword>
<evidence type="ECO:0000256" key="1">
    <source>
        <dbReference type="ARBA" id="ARBA00001974"/>
    </source>
</evidence>
<dbReference type="InterPro" id="IPR036635">
    <property type="entry name" value="MurB_C_sf"/>
</dbReference>
<comment type="catalytic activity">
    <reaction evidence="19 20">
        <text>UDP-N-acetyl-alpha-D-muramate + NADP(+) = UDP-N-acetyl-3-O-(1-carboxyvinyl)-alpha-D-glucosamine + NADPH + H(+)</text>
        <dbReference type="Rhea" id="RHEA:12248"/>
        <dbReference type="ChEBI" id="CHEBI:15378"/>
        <dbReference type="ChEBI" id="CHEBI:57783"/>
        <dbReference type="ChEBI" id="CHEBI:58349"/>
        <dbReference type="ChEBI" id="CHEBI:68483"/>
        <dbReference type="ChEBI" id="CHEBI:70757"/>
        <dbReference type="EC" id="1.3.1.98"/>
    </reaction>
</comment>
<dbReference type="GO" id="GO:0008762">
    <property type="term" value="F:UDP-N-acetylmuramate dehydrogenase activity"/>
    <property type="evidence" value="ECO:0007669"/>
    <property type="project" value="UniProtKB-UniRule"/>
</dbReference>
<dbReference type="InterPro" id="IPR016166">
    <property type="entry name" value="FAD-bd_PCMH"/>
</dbReference>
<feature type="domain" description="FAD-binding PCMH-type" evidence="21">
    <location>
        <begin position="27"/>
        <end position="202"/>
    </location>
</feature>
<dbReference type="EMBL" id="JAAIJR010000002">
    <property type="protein sequence ID" value="NEX18874.1"/>
    <property type="molecule type" value="Genomic_DNA"/>
</dbReference>
<dbReference type="InterPro" id="IPR006094">
    <property type="entry name" value="Oxid_FAD_bind_N"/>
</dbReference>
<protein>
    <recommendedName>
        <fullName evidence="7 20">UDP-N-acetylenolpyruvoylglucosamine reductase</fullName>
        <ecNumber evidence="6 20">1.3.1.98</ecNumber>
    </recommendedName>
    <alternativeName>
        <fullName evidence="18 20">UDP-N-acetylmuramate dehydrogenase</fullName>
    </alternativeName>
</protein>
<evidence type="ECO:0000256" key="14">
    <source>
        <dbReference type="ARBA" id="ARBA00022984"/>
    </source>
</evidence>
<dbReference type="PANTHER" id="PTHR21071:SF4">
    <property type="entry name" value="UDP-N-ACETYLENOLPYRUVOYLGLUCOSAMINE REDUCTASE"/>
    <property type="match status" value="1"/>
</dbReference>
<evidence type="ECO:0000256" key="15">
    <source>
        <dbReference type="ARBA" id="ARBA00023002"/>
    </source>
</evidence>
<evidence type="ECO:0000256" key="13">
    <source>
        <dbReference type="ARBA" id="ARBA00022960"/>
    </source>
</evidence>
<dbReference type="PROSITE" id="PS51387">
    <property type="entry name" value="FAD_PCMH"/>
    <property type="match status" value="1"/>
</dbReference>
<dbReference type="HAMAP" id="MF_00037">
    <property type="entry name" value="MurB"/>
    <property type="match status" value="1"/>
</dbReference>
<dbReference type="RefSeq" id="WP_164651755.1">
    <property type="nucleotide sequence ID" value="NZ_JAAIJR010000002.1"/>
</dbReference>
<dbReference type="Gene3D" id="3.90.78.10">
    <property type="entry name" value="UDP-N-acetylenolpyruvoylglucosamine reductase, C-terminal domain"/>
    <property type="match status" value="1"/>
</dbReference>
<keyword evidence="14 20" id="KW-0573">Peptidoglycan synthesis</keyword>
<comment type="subcellular location">
    <subcellularLocation>
        <location evidence="3 20">Cytoplasm</location>
    </subcellularLocation>
</comment>
<evidence type="ECO:0000256" key="16">
    <source>
        <dbReference type="ARBA" id="ARBA00023306"/>
    </source>
</evidence>
<dbReference type="Proteomes" id="UP000471640">
    <property type="component" value="Unassembled WGS sequence"/>
</dbReference>
<evidence type="ECO:0000256" key="10">
    <source>
        <dbReference type="ARBA" id="ARBA00022630"/>
    </source>
</evidence>
<dbReference type="GO" id="GO:0008360">
    <property type="term" value="P:regulation of cell shape"/>
    <property type="evidence" value="ECO:0007669"/>
    <property type="project" value="UniProtKB-KW"/>
</dbReference>
<comment type="caution">
    <text evidence="22">The sequence shown here is derived from an EMBL/GenBank/DDBJ whole genome shotgun (WGS) entry which is preliminary data.</text>
</comment>
<dbReference type="GO" id="GO:0071555">
    <property type="term" value="P:cell wall organization"/>
    <property type="evidence" value="ECO:0007669"/>
    <property type="project" value="UniProtKB-KW"/>
</dbReference>
<dbReference type="InterPro" id="IPR016167">
    <property type="entry name" value="FAD-bd_PCMH_sub1"/>
</dbReference>
<dbReference type="UniPathway" id="UPA00219"/>
<evidence type="ECO:0000256" key="19">
    <source>
        <dbReference type="ARBA" id="ARBA00048914"/>
    </source>
</evidence>
<keyword evidence="9 20" id="KW-0132">Cell division</keyword>
<evidence type="ECO:0000313" key="23">
    <source>
        <dbReference type="Proteomes" id="UP000471640"/>
    </source>
</evidence>
<evidence type="ECO:0000256" key="3">
    <source>
        <dbReference type="ARBA" id="ARBA00004496"/>
    </source>
</evidence>
<dbReference type="NCBIfam" id="NF010480">
    <property type="entry name" value="PRK13905.1"/>
    <property type="match status" value="1"/>
</dbReference>
<comment type="function">
    <text evidence="2 20">Cell wall formation.</text>
</comment>
<evidence type="ECO:0000313" key="22">
    <source>
        <dbReference type="EMBL" id="NEX18874.1"/>
    </source>
</evidence>
<dbReference type="GO" id="GO:0071949">
    <property type="term" value="F:FAD binding"/>
    <property type="evidence" value="ECO:0007669"/>
    <property type="project" value="InterPro"/>
</dbReference>
<dbReference type="GO" id="GO:0051301">
    <property type="term" value="P:cell division"/>
    <property type="evidence" value="ECO:0007669"/>
    <property type="project" value="UniProtKB-KW"/>
</dbReference>
<dbReference type="InterPro" id="IPR003170">
    <property type="entry name" value="MurB"/>
</dbReference>
<reference evidence="22 23" key="2">
    <citation type="submission" date="2020-02" db="EMBL/GenBank/DDBJ databases">
        <title>Genome sequences of Thiorhodococcus mannitoliphagus and Thiorhodococcus minor, purple sulfur photosynthetic bacteria in the gammaproteobacterial family, Chromatiaceae.</title>
        <authorList>
            <person name="Aviles F.A."/>
            <person name="Meyer T.E."/>
            <person name="Kyndt J.A."/>
        </authorList>
    </citation>
    <scope>NUCLEOTIDE SEQUENCE [LARGE SCALE GENOMIC DNA]</scope>
    <source>
        <strain evidence="22 23">DSM 18266</strain>
    </source>
</reference>
<dbReference type="GO" id="GO:0005829">
    <property type="term" value="C:cytosol"/>
    <property type="evidence" value="ECO:0007669"/>
    <property type="project" value="TreeGrafter"/>
</dbReference>
<dbReference type="InterPro" id="IPR011601">
    <property type="entry name" value="MurB_C"/>
</dbReference>
<organism evidence="22 23">
    <name type="scientific">Thiorhodococcus mannitoliphagus</name>
    <dbReference type="NCBI Taxonomy" id="329406"/>
    <lineage>
        <taxon>Bacteria</taxon>
        <taxon>Pseudomonadati</taxon>
        <taxon>Pseudomonadota</taxon>
        <taxon>Gammaproteobacteria</taxon>
        <taxon>Chromatiales</taxon>
        <taxon>Chromatiaceae</taxon>
        <taxon>Thiorhodococcus</taxon>
    </lineage>
</organism>
<keyword evidence="10 20" id="KW-0285">Flavoprotein</keyword>
<keyword evidence="12 20" id="KW-0521">NADP</keyword>
<sequence length="299" mass="32084">MTTSRVKDLRGELLEQVPLSRYTSWRVGGPARQLYRPADLEDLATFLRQLDTAEPLLWIGLGSNLLIGDEGFPGTVILTQGCLTTMKRVDRGRVYAEAGVSCAKLARFAARHDLVGVEFLAGIPGTFGGALAMNAGAWGGETWPHVRRLWTIDRSGTVRERDAAEFSSGYREVSGPEGECFVAGELGLAQGDGAAGMARMRALLDERAEKQPIGLPSCGSVFRNPPGDHAARLIESLGLKGHRIGGAQVSEKHANFIINTGDATASDINALITHVRDAVERGTGIRLIPEVKRVTGEIS</sequence>
<dbReference type="GO" id="GO:0009252">
    <property type="term" value="P:peptidoglycan biosynthetic process"/>
    <property type="evidence" value="ECO:0007669"/>
    <property type="project" value="UniProtKB-UniRule"/>
</dbReference>
<evidence type="ECO:0000256" key="8">
    <source>
        <dbReference type="ARBA" id="ARBA00022490"/>
    </source>
</evidence>
<evidence type="ECO:0000256" key="9">
    <source>
        <dbReference type="ARBA" id="ARBA00022618"/>
    </source>
</evidence>
<dbReference type="Pfam" id="PF02873">
    <property type="entry name" value="MurB_C"/>
    <property type="match status" value="1"/>
</dbReference>
<evidence type="ECO:0000256" key="4">
    <source>
        <dbReference type="ARBA" id="ARBA00004752"/>
    </source>
</evidence>
<comment type="similarity">
    <text evidence="5 20">Belongs to the MurB family.</text>
</comment>
<evidence type="ECO:0000256" key="12">
    <source>
        <dbReference type="ARBA" id="ARBA00022857"/>
    </source>
</evidence>
<proteinExistence type="inferred from homology"/>
<evidence type="ECO:0000256" key="2">
    <source>
        <dbReference type="ARBA" id="ARBA00003921"/>
    </source>
</evidence>
<feature type="active site" description="Proton donor" evidence="20">
    <location>
        <position position="220"/>
    </location>
</feature>
<dbReference type="Gene3D" id="3.30.43.10">
    <property type="entry name" value="Uridine Diphospho-n-acetylenolpyruvylglucosamine Reductase, domain 2"/>
    <property type="match status" value="1"/>
</dbReference>
<evidence type="ECO:0000256" key="17">
    <source>
        <dbReference type="ARBA" id="ARBA00023316"/>
    </source>
</evidence>
<dbReference type="SUPFAM" id="SSF56194">
    <property type="entry name" value="Uridine diphospho-N-Acetylenolpyruvylglucosamine reductase, MurB, C-terminal domain"/>
    <property type="match status" value="1"/>
</dbReference>
<evidence type="ECO:0000256" key="11">
    <source>
        <dbReference type="ARBA" id="ARBA00022827"/>
    </source>
</evidence>
<dbReference type="EC" id="1.3.1.98" evidence="6 20"/>
<keyword evidence="11 20" id="KW-0274">FAD</keyword>
<dbReference type="InterPro" id="IPR036318">
    <property type="entry name" value="FAD-bd_PCMH-like_sf"/>
</dbReference>
<keyword evidence="23" id="KW-1185">Reference proteome</keyword>
<dbReference type="NCBIfam" id="TIGR00179">
    <property type="entry name" value="murB"/>
    <property type="match status" value="1"/>
</dbReference>
<comment type="pathway">
    <text evidence="4 20">Cell wall biogenesis; peptidoglycan biosynthesis.</text>
</comment>
<name>A0A6P1DT65_9GAMM</name>
<comment type="cofactor">
    <cofactor evidence="1 20">
        <name>FAD</name>
        <dbReference type="ChEBI" id="CHEBI:57692"/>
    </cofactor>
</comment>
<keyword evidence="17 20" id="KW-0961">Cell wall biogenesis/degradation</keyword>
<feature type="active site" evidence="20">
    <location>
        <position position="290"/>
    </location>
</feature>
<accession>A0A6P1DT65</accession>
<dbReference type="PANTHER" id="PTHR21071">
    <property type="entry name" value="UDP-N-ACETYLENOLPYRUVOYLGLUCOSAMINE REDUCTASE"/>
    <property type="match status" value="1"/>
</dbReference>
<evidence type="ECO:0000256" key="5">
    <source>
        <dbReference type="ARBA" id="ARBA00010485"/>
    </source>
</evidence>
<evidence type="ECO:0000256" key="7">
    <source>
        <dbReference type="ARBA" id="ARBA00015188"/>
    </source>
</evidence>
<dbReference type="AlphaFoldDB" id="A0A6P1DT65"/>
<dbReference type="Gene3D" id="3.30.465.10">
    <property type="match status" value="1"/>
</dbReference>
<evidence type="ECO:0000256" key="18">
    <source>
        <dbReference type="ARBA" id="ARBA00031026"/>
    </source>
</evidence>
<dbReference type="SUPFAM" id="SSF56176">
    <property type="entry name" value="FAD-binding/transporter-associated domain-like"/>
    <property type="match status" value="1"/>
</dbReference>
<gene>
    <name evidence="20 22" type="primary">murB</name>
    <name evidence="22" type="ORF">G3480_00815</name>
</gene>
<dbReference type="InterPro" id="IPR016169">
    <property type="entry name" value="FAD-bd_PCMH_sub2"/>
</dbReference>
<evidence type="ECO:0000259" key="21">
    <source>
        <dbReference type="PROSITE" id="PS51387"/>
    </source>
</evidence>
<evidence type="ECO:0000256" key="6">
    <source>
        <dbReference type="ARBA" id="ARBA00012518"/>
    </source>
</evidence>
<keyword evidence="13 20" id="KW-0133">Cell shape</keyword>
<keyword evidence="8 20" id="KW-0963">Cytoplasm</keyword>